<dbReference type="RefSeq" id="WP_005527252.1">
    <property type="nucleotide sequence ID" value="NZ_CP050134.2"/>
</dbReference>
<evidence type="ECO:0000256" key="4">
    <source>
        <dbReference type="ARBA" id="ARBA00022801"/>
    </source>
</evidence>
<dbReference type="CDD" id="cd18807">
    <property type="entry name" value="SF1_C_UvrD"/>
    <property type="match status" value="2"/>
</dbReference>
<evidence type="ECO:0000256" key="5">
    <source>
        <dbReference type="ARBA" id="ARBA00022806"/>
    </source>
</evidence>
<feature type="domain" description="UvrD-like helicase C-terminal" evidence="18">
    <location>
        <begin position="384"/>
        <end position="699"/>
    </location>
</feature>
<keyword evidence="6 15" id="KW-0067">ATP-binding</keyword>
<dbReference type="CDD" id="cd17932">
    <property type="entry name" value="DEXQc_UvrD"/>
    <property type="match status" value="1"/>
</dbReference>
<dbReference type="InterPro" id="IPR014017">
    <property type="entry name" value="DNA_helicase_UvrD-like_C"/>
</dbReference>
<evidence type="ECO:0000256" key="3">
    <source>
        <dbReference type="ARBA" id="ARBA00022763"/>
    </source>
</evidence>
<evidence type="ECO:0000256" key="10">
    <source>
        <dbReference type="ARBA" id="ARBA00034617"/>
    </source>
</evidence>
<evidence type="ECO:0000256" key="9">
    <source>
        <dbReference type="ARBA" id="ARBA00023235"/>
    </source>
</evidence>
<dbReference type="AlphaFoldDB" id="A0A8B4H9R2"/>
<keyword evidence="7" id="KW-0238">DNA-binding</keyword>
<dbReference type="InterPro" id="IPR027417">
    <property type="entry name" value="P-loop_NTPase"/>
</dbReference>
<dbReference type="EMBL" id="UARK01000031">
    <property type="protein sequence ID" value="SPW31372.1"/>
    <property type="molecule type" value="Genomic_DNA"/>
</dbReference>
<dbReference type="GeneID" id="84575191"/>
<sequence length="898" mass="97085">MTAAQNPSPHSDQPEQPDLFAGVTGFEAYSATPPPEAPRADEPLPPPPEEPPAYDTIPPDPEAAAGILDYPVPAAWDNLSAHQPWASAEGSADDLIADLNPQQRAAVEHSGSPLLIVAGAGSGKTAVLTRRIAYLLRMRGVAPGQILAITFTNKAAAEMRDRVIDLVGPTATRMWVATFHSACVRILREQAHLLPGLNTNFTIYDADDSKRLLGMIAKDLQINAQKFPPRLLAAAISALKTELTDPDAASDEAAATRNPFDRTIAEVYTEYQRRLRAANALDFDDLIGETVRVFTTHPEIAAYYRKRFRHVLIDEYQDTNHAQYVLISTLVGTGPDASELSVVGDSDQSIYAFRGATIRNIEEFERDYPQARTILLEQNYRSTQNILSAANAVISHNHGRREKKLWTDHGAGAKITGYVADNEHDEARFIATEIDALFDMGVGYGDIAVMYRTNNSSRAIEEVFIRTGIPYKVVGGTRFYERKEIRDLIAYLRVLDNPTDEISLRRIINTPRRGIGDRAIATVNLYAENFGMSFADALVDAAHGKVTALGTRAKNAIAAFLELMDGLRVDAAEATNAITGLPDIGVVVSRILDATGYKAELEASTDPQDGARLDNLNELVSVAREFSSEAANLMAYAAMGAGTGAGVEGNDPAEPMVGEPQPGSIHAFLEKVSLVADSDQLPDDSTNVVTLMTLHTAKGLEFPVVFLIGWEDGQFPHLRALGDPQELAEERRLAYVGITRARETLYLTRAMLRASWGNAVANPASRFLEDIPEKLMYWRREEPGAGGWDDDWGASGWGGGSFVGGYGGYGGYGGAGGYSGRKPGGSYRKPKIPRSSRSSTPAANLHLEVGDKVNHDKYGLGTVQSVDGSGPHTSVTIDFGSAGTVKLMLIGGVPLEKL</sequence>
<dbReference type="Proteomes" id="UP000249886">
    <property type="component" value="Unassembled WGS sequence"/>
</dbReference>
<evidence type="ECO:0000259" key="17">
    <source>
        <dbReference type="PROSITE" id="PS51198"/>
    </source>
</evidence>
<evidence type="ECO:0000256" key="1">
    <source>
        <dbReference type="ARBA" id="ARBA00009922"/>
    </source>
</evidence>
<evidence type="ECO:0000256" key="6">
    <source>
        <dbReference type="ARBA" id="ARBA00022840"/>
    </source>
</evidence>
<evidence type="ECO:0000256" key="8">
    <source>
        <dbReference type="ARBA" id="ARBA00023204"/>
    </source>
</evidence>
<evidence type="ECO:0000313" key="19">
    <source>
        <dbReference type="EMBL" id="SPW31372.1"/>
    </source>
</evidence>
<dbReference type="Pfam" id="PF13361">
    <property type="entry name" value="UvrD_C"/>
    <property type="match status" value="1"/>
</dbReference>
<comment type="similarity">
    <text evidence="1">Belongs to the helicase family. UvrD subfamily.</text>
</comment>
<reference evidence="19 20" key="1">
    <citation type="submission" date="2018-06" db="EMBL/GenBank/DDBJ databases">
        <authorList>
            <consortium name="Pathogen Informatics"/>
            <person name="Doyle S."/>
        </authorList>
    </citation>
    <scope>NUCLEOTIDE SEQUENCE [LARGE SCALE GENOMIC DNA]</scope>
    <source>
        <strain evidence="19 20">NCTC10254</strain>
    </source>
</reference>
<evidence type="ECO:0000259" key="18">
    <source>
        <dbReference type="PROSITE" id="PS51217"/>
    </source>
</evidence>
<evidence type="ECO:0000256" key="15">
    <source>
        <dbReference type="PROSITE-ProRule" id="PRU00560"/>
    </source>
</evidence>
<feature type="region of interest" description="Disordered" evidence="16">
    <location>
        <begin position="1"/>
        <end position="65"/>
    </location>
</feature>
<evidence type="ECO:0000256" key="12">
    <source>
        <dbReference type="ARBA" id="ARBA00048988"/>
    </source>
</evidence>
<dbReference type="FunFam" id="1.10.486.10:FF:000003">
    <property type="entry name" value="ATP-dependent DNA helicase"/>
    <property type="match status" value="1"/>
</dbReference>
<dbReference type="GO" id="GO:0003677">
    <property type="term" value="F:DNA binding"/>
    <property type="evidence" value="ECO:0007669"/>
    <property type="project" value="UniProtKB-KW"/>
</dbReference>
<keyword evidence="8" id="KW-0234">DNA repair</keyword>
<dbReference type="Gene3D" id="1.10.10.160">
    <property type="match status" value="1"/>
</dbReference>
<gene>
    <name evidence="19" type="primary">pcrA_1</name>
    <name evidence="19" type="ORF">NCTC10254_02122</name>
</gene>
<comment type="catalytic activity">
    <reaction evidence="12">
        <text>ATP + H2O = ADP + phosphate + H(+)</text>
        <dbReference type="Rhea" id="RHEA:13065"/>
        <dbReference type="ChEBI" id="CHEBI:15377"/>
        <dbReference type="ChEBI" id="CHEBI:15378"/>
        <dbReference type="ChEBI" id="CHEBI:30616"/>
        <dbReference type="ChEBI" id="CHEBI:43474"/>
        <dbReference type="ChEBI" id="CHEBI:456216"/>
        <dbReference type="EC" id="5.6.2.4"/>
    </reaction>
</comment>
<keyword evidence="5 15" id="KW-0347">Helicase</keyword>
<dbReference type="SUPFAM" id="SSF52540">
    <property type="entry name" value="P-loop containing nucleoside triphosphate hydrolases"/>
    <property type="match status" value="1"/>
</dbReference>
<dbReference type="GO" id="GO:0000725">
    <property type="term" value="P:recombinational repair"/>
    <property type="evidence" value="ECO:0007669"/>
    <property type="project" value="TreeGrafter"/>
</dbReference>
<evidence type="ECO:0000256" key="7">
    <source>
        <dbReference type="ARBA" id="ARBA00023125"/>
    </source>
</evidence>
<dbReference type="Gene3D" id="1.10.486.10">
    <property type="entry name" value="PCRA, domain 4"/>
    <property type="match status" value="1"/>
</dbReference>
<keyword evidence="2 15" id="KW-0547">Nucleotide-binding</keyword>
<keyword evidence="9" id="KW-0413">Isomerase</keyword>
<feature type="region of interest" description="Disordered" evidence="16">
    <location>
        <begin position="823"/>
        <end position="843"/>
    </location>
</feature>
<keyword evidence="4 15" id="KW-0378">Hydrolase</keyword>
<name>A0A8B4H9R2_9CORY</name>
<dbReference type="Gene3D" id="3.40.50.300">
    <property type="entry name" value="P-loop containing nucleotide triphosphate hydrolases"/>
    <property type="match status" value="2"/>
</dbReference>
<dbReference type="InterPro" id="IPR014016">
    <property type="entry name" value="UvrD-like_ATP-bd"/>
</dbReference>
<feature type="compositionally biased region" description="Polar residues" evidence="16">
    <location>
        <begin position="1"/>
        <end position="11"/>
    </location>
</feature>
<dbReference type="GO" id="GO:0005829">
    <property type="term" value="C:cytosol"/>
    <property type="evidence" value="ECO:0007669"/>
    <property type="project" value="TreeGrafter"/>
</dbReference>
<comment type="caution">
    <text evidence="19">The sequence shown here is derived from an EMBL/GenBank/DDBJ whole genome shotgun (WGS) entry which is preliminary data.</text>
</comment>
<dbReference type="PROSITE" id="PS51198">
    <property type="entry name" value="UVRD_HELICASE_ATP_BIND"/>
    <property type="match status" value="1"/>
</dbReference>
<dbReference type="Pfam" id="PF21196">
    <property type="entry name" value="PcrA_UvrD_tudor"/>
    <property type="match status" value="1"/>
</dbReference>
<protein>
    <recommendedName>
        <fullName evidence="13">ATP-dependent DNA helicase UvrD1</fullName>
        <ecNumber evidence="11">5.6.2.4</ecNumber>
    </recommendedName>
    <alternativeName>
        <fullName evidence="14">DNA 3'-5' helicase UvrD1</fullName>
    </alternativeName>
</protein>
<feature type="domain" description="UvrD-like helicase ATP-binding" evidence="17">
    <location>
        <begin position="97"/>
        <end position="383"/>
    </location>
</feature>
<evidence type="ECO:0000313" key="20">
    <source>
        <dbReference type="Proteomes" id="UP000249886"/>
    </source>
</evidence>
<dbReference type="FunFam" id="1.10.10.160:FF:000001">
    <property type="entry name" value="ATP-dependent DNA helicase"/>
    <property type="match status" value="1"/>
</dbReference>
<dbReference type="InterPro" id="IPR000212">
    <property type="entry name" value="DNA_helicase_UvrD/REP"/>
</dbReference>
<evidence type="ECO:0000256" key="2">
    <source>
        <dbReference type="ARBA" id="ARBA00022741"/>
    </source>
</evidence>
<dbReference type="GO" id="GO:0016787">
    <property type="term" value="F:hydrolase activity"/>
    <property type="evidence" value="ECO:0007669"/>
    <property type="project" value="UniProtKB-UniRule"/>
</dbReference>
<evidence type="ECO:0000256" key="13">
    <source>
        <dbReference type="ARBA" id="ARBA00067565"/>
    </source>
</evidence>
<dbReference type="PANTHER" id="PTHR11070:SF2">
    <property type="entry name" value="ATP-DEPENDENT DNA HELICASE SRS2"/>
    <property type="match status" value="1"/>
</dbReference>
<evidence type="ECO:0000256" key="14">
    <source>
        <dbReference type="ARBA" id="ARBA00077374"/>
    </source>
</evidence>
<dbReference type="EC" id="5.6.2.4" evidence="11"/>
<evidence type="ECO:0000256" key="11">
    <source>
        <dbReference type="ARBA" id="ARBA00034808"/>
    </source>
</evidence>
<evidence type="ECO:0000256" key="16">
    <source>
        <dbReference type="SAM" id="MobiDB-lite"/>
    </source>
</evidence>
<dbReference type="InterPro" id="IPR013986">
    <property type="entry name" value="DExx_box_DNA_helicase_dom_sf"/>
</dbReference>
<dbReference type="Pfam" id="PF00580">
    <property type="entry name" value="UvrD-helicase"/>
    <property type="match status" value="1"/>
</dbReference>
<feature type="binding site" evidence="15">
    <location>
        <begin position="118"/>
        <end position="125"/>
    </location>
    <ligand>
        <name>ATP</name>
        <dbReference type="ChEBI" id="CHEBI:30616"/>
    </ligand>
</feature>
<dbReference type="GO" id="GO:0043138">
    <property type="term" value="F:3'-5' DNA helicase activity"/>
    <property type="evidence" value="ECO:0007669"/>
    <property type="project" value="UniProtKB-EC"/>
</dbReference>
<organism evidence="19 20">
    <name type="scientific">Corynebacterium matruchotii</name>
    <dbReference type="NCBI Taxonomy" id="43768"/>
    <lineage>
        <taxon>Bacteria</taxon>
        <taxon>Bacillati</taxon>
        <taxon>Actinomycetota</taxon>
        <taxon>Actinomycetes</taxon>
        <taxon>Mycobacteriales</taxon>
        <taxon>Corynebacteriaceae</taxon>
        <taxon>Corynebacterium</taxon>
    </lineage>
</organism>
<dbReference type="GO" id="GO:0033202">
    <property type="term" value="C:DNA helicase complex"/>
    <property type="evidence" value="ECO:0007669"/>
    <property type="project" value="TreeGrafter"/>
</dbReference>
<dbReference type="PROSITE" id="PS51217">
    <property type="entry name" value="UVRD_HELICASE_CTER"/>
    <property type="match status" value="1"/>
</dbReference>
<proteinExistence type="inferred from homology"/>
<comment type="catalytic activity">
    <reaction evidence="10">
        <text>Couples ATP hydrolysis with the unwinding of duplex DNA by translocating in the 3'-5' direction.</text>
        <dbReference type="EC" id="5.6.2.4"/>
    </reaction>
</comment>
<dbReference type="PANTHER" id="PTHR11070">
    <property type="entry name" value="UVRD / RECB / PCRA DNA HELICASE FAMILY MEMBER"/>
    <property type="match status" value="1"/>
</dbReference>
<feature type="compositionally biased region" description="Pro residues" evidence="16">
    <location>
        <begin position="32"/>
        <end position="51"/>
    </location>
</feature>
<dbReference type="GO" id="GO:0009314">
    <property type="term" value="P:response to radiation"/>
    <property type="evidence" value="ECO:0007669"/>
    <property type="project" value="UniProtKB-ARBA"/>
</dbReference>
<keyword evidence="3" id="KW-0227">DNA damage</keyword>
<dbReference type="GO" id="GO:0005524">
    <property type="term" value="F:ATP binding"/>
    <property type="evidence" value="ECO:0007669"/>
    <property type="project" value="UniProtKB-UniRule"/>
</dbReference>
<accession>A0A8B4H9R2</accession>